<evidence type="ECO:0000313" key="4">
    <source>
        <dbReference type="Proteomes" id="UP000184035"/>
    </source>
</evidence>
<dbReference type="InterPro" id="IPR050266">
    <property type="entry name" value="AB_hydrolase_sf"/>
</dbReference>
<keyword evidence="1" id="KW-1133">Transmembrane helix</keyword>
<accession>A0A1M4TCF7</accession>
<proteinExistence type="predicted"/>
<evidence type="ECO:0000259" key="2">
    <source>
        <dbReference type="Pfam" id="PF00561"/>
    </source>
</evidence>
<dbReference type="OrthoDB" id="9775557at2"/>
<dbReference type="InterPro" id="IPR000073">
    <property type="entry name" value="AB_hydrolase_1"/>
</dbReference>
<feature type="transmembrane region" description="Helical" evidence="1">
    <location>
        <begin position="7"/>
        <end position="31"/>
    </location>
</feature>
<dbReference type="AlphaFoldDB" id="A0A1M4TCF7"/>
<keyword evidence="1" id="KW-0472">Membrane</keyword>
<organism evidence="3 4">
    <name type="scientific">Clostridium fallax</name>
    <dbReference type="NCBI Taxonomy" id="1533"/>
    <lineage>
        <taxon>Bacteria</taxon>
        <taxon>Bacillati</taxon>
        <taxon>Bacillota</taxon>
        <taxon>Clostridia</taxon>
        <taxon>Eubacteriales</taxon>
        <taxon>Clostridiaceae</taxon>
        <taxon>Clostridium</taxon>
    </lineage>
</organism>
<dbReference type="EMBL" id="FQVM01000002">
    <property type="protein sequence ID" value="SHE42038.1"/>
    <property type="molecule type" value="Genomic_DNA"/>
</dbReference>
<evidence type="ECO:0000313" key="3">
    <source>
        <dbReference type="EMBL" id="SHE42038.1"/>
    </source>
</evidence>
<dbReference type="Pfam" id="PF00561">
    <property type="entry name" value="Abhydrolase_1"/>
    <property type="match status" value="2"/>
</dbReference>
<keyword evidence="1" id="KW-0812">Transmembrane</keyword>
<dbReference type="PANTHER" id="PTHR43798">
    <property type="entry name" value="MONOACYLGLYCEROL LIPASE"/>
    <property type="match status" value="1"/>
</dbReference>
<dbReference type="SUPFAM" id="SSF53474">
    <property type="entry name" value="alpha/beta-Hydrolases"/>
    <property type="match status" value="1"/>
</dbReference>
<dbReference type="GO" id="GO:0016020">
    <property type="term" value="C:membrane"/>
    <property type="evidence" value="ECO:0007669"/>
    <property type="project" value="TreeGrafter"/>
</dbReference>
<evidence type="ECO:0000256" key="1">
    <source>
        <dbReference type="SAM" id="Phobius"/>
    </source>
</evidence>
<dbReference type="RefSeq" id="WP_072892533.1">
    <property type="nucleotide sequence ID" value="NZ_FQVM01000002.1"/>
</dbReference>
<protein>
    <submittedName>
        <fullName evidence="3">Pimeloyl-ACP methyl ester carboxylesterase</fullName>
    </submittedName>
</protein>
<gene>
    <name evidence="3" type="ORF">SAMN05443638_102120</name>
</gene>
<dbReference type="InterPro" id="IPR029058">
    <property type="entry name" value="AB_hydrolase_fold"/>
</dbReference>
<dbReference type="Gene3D" id="3.40.50.1820">
    <property type="entry name" value="alpha/beta hydrolase"/>
    <property type="match status" value="1"/>
</dbReference>
<dbReference type="STRING" id="1533.SAMN05443638_102120"/>
<reference evidence="3 4" key="1">
    <citation type="submission" date="2016-11" db="EMBL/GenBank/DDBJ databases">
        <authorList>
            <person name="Jaros S."/>
            <person name="Januszkiewicz K."/>
            <person name="Wedrychowicz H."/>
        </authorList>
    </citation>
    <scope>NUCLEOTIDE SEQUENCE [LARGE SCALE GENOMIC DNA]</scope>
    <source>
        <strain evidence="3 4">DSM 2631</strain>
    </source>
</reference>
<feature type="domain" description="AB hydrolase-1" evidence="2">
    <location>
        <begin position="62"/>
        <end position="171"/>
    </location>
</feature>
<keyword evidence="4" id="KW-1185">Reference proteome</keyword>
<sequence length="297" mass="34061">MKTLIKNLFTFLSITIILFAIISFIGNLFIIDTYSLNSTNSKQIKLNNININYKEFGENGSPILLIHDFFQSSKDFDNIANELSINHKVVSIDLIGFGLSDKDSDIDYSKKNMAFICNSLMNYLGYTNYSVLGHSEGGEVALNLCLDFQNNINKLILVNSSGYESISKSNIPGFIMKPLYLNYPVQLLKYSFQFFHKKTLDYDIFEENLYNNLNLSTKSIEKIFKMNDTNLIKDNIKNIQIPTLIIWGIKDSTIPLDFAYNFKNDIVNSKLIFIENCGHFPFIESPTLFVNEVNKFL</sequence>
<dbReference type="Proteomes" id="UP000184035">
    <property type="component" value="Unassembled WGS sequence"/>
</dbReference>
<feature type="domain" description="AB hydrolase-1" evidence="2">
    <location>
        <begin position="235"/>
        <end position="286"/>
    </location>
</feature>
<name>A0A1M4TCF7_9CLOT</name>
<dbReference type="PRINTS" id="PR00111">
    <property type="entry name" value="ABHYDROLASE"/>
</dbReference>
<dbReference type="PANTHER" id="PTHR43798:SF33">
    <property type="entry name" value="HYDROLASE, PUTATIVE (AFU_ORTHOLOGUE AFUA_2G14860)-RELATED"/>
    <property type="match status" value="1"/>
</dbReference>